<protein>
    <recommendedName>
        <fullName evidence="8">Sphingoid long-chain base transporter RSB1</fullName>
    </recommendedName>
</protein>
<dbReference type="GO" id="GO:0005886">
    <property type="term" value="C:plasma membrane"/>
    <property type="evidence" value="ECO:0007669"/>
    <property type="project" value="UniProtKB-SubCell"/>
</dbReference>
<gene>
    <name evidence="11" type="ORF">B9J08_01252</name>
</gene>
<organism evidence="11 12">
    <name type="scientific">Candidozyma auris</name>
    <name type="common">Yeast</name>
    <name type="synonym">Candida auris</name>
    <dbReference type="NCBI Taxonomy" id="498019"/>
    <lineage>
        <taxon>Eukaryota</taxon>
        <taxon>Fungi</taxon>
        <taxon>Dikarya</taxon>
        <taxon>Ascomycota</taxon>
        <taxon>Saccharomycotina</taxon>
        <taxon>Pichiomycetes</taxon>
        <taxon>Metschnikowiaceae</taxon>
        <taxon>Candidozyma</taxon>
    </lineage>
</organism>
<keyword evidence="6 10" id="KW-0472">Membrane</keyword>
<keyword evidence="3 10" id="KW-0812">Transmembrane</keyword>
<dbReference type="EMBL" id="PEKT03000001">
    <property type="protein sequence ID" value="KAK8442901.1"/>
    <property type="molecule type" value="Genomic_DNA"/>
</dbReference>
<dbReference type="Proteomes" id="UP000230249">
    <property type="component" value="Unassembled WGS sequence"/>
</dbReference>
<keyword evidence="5" id="KW-0813">Transport</keyword>
<dbReference type="AlphaFoldDB" id="A0AAW0VLR5"/>
<feature type="transmembrane region" description="Helical" evidence="10">
    <location>
        <begin position="316"/>
        <end position="335"/>
    </location>
</feature>
<dbReference type="Pfam" id="PF04479">
    <property type="entry name" value="RTA1"/>
    <property type="match status" value="1"/>
</dbReference>
<feature type="region of interest" description="Disordered" evidence="9">
    <location>
        <begin position="401"/>
        <end position="518"/>
    </location>
</feature>
<dbReference type="InterPro" id="IPR007568">
    <property type="entry name" value="RTA1"/>
</dbReference>
<evidence type="ECO:0000256" key="2">
    <source>
        <dbReference type="ARBA" id="ARBA00009969"/>
    </source>
</evidence>
<feature type="transmembrane region" description="Helical" evidence="10">
    <location>
        <begin position="103"/>
        <end position="123"/>
    </location>
</feature>
<evidence type="ECO:0000256" key="5">
    <source>
        <dbReference type="ARBA" id="ARBA00023055"/>
    </source>
</evidence>
<keyword evidence="12" id="KW-1185">Reference proteome</keyword>
<accession>A0AAW0VLR5</accession>
<reference evidence="11 12" key="2">
    <citation type="journal article" date="2018" name="Nat. Commun.">
        <title>Genomic insights into multidrug-resistance, mating and virulence in Candida auris and related emerging species.</title>
        <authorList>
            <person name="Munoz J.F."/>
            <person name="Gade L."/>
            <person name="Chow N.A."/>
            <person name="Loparev V.N."/>
            <person name="Juieng P."/>
            <person name="Berkow E.L."/>
            <person name="Farrer R.A."/>
            <person name="Litvintseva A.P."/>
            <person name="Cuomo C.A."/>
        </authorList>
    </citation>
    <scope>GENOME REANNOTATION</scope>
    <source>
        <strain evidence="11 12">B8441</strain>
    </source>
</reference>
<feature type="transmembrane region" description="Helical" evidence="10">
    <location>
        <begin position="161"/>
        <end position="185"/>
    </location>
</feature>
<feature type="transmembrane region" description="Helical" evidence="10">
    <location>
        <begin position="242"/>
        <end position="266"/>
    </location>
</feature>
<dbReference type="PANTHER" id="PTHR31465:SF9">
    <property type="entry name" value="SPHINGOID LONG-CHAIN BASE TRANSPORTER RSB1"/>
    <property type="match status" value="1"/>
</dbReference>
<evidence type="ECO:0000256" key="1">
    <source>
        <dbReference type="ARBA" id="ARBA00004651"/>
    </source>
</evidence>
<feature type="compositionally biased region" description="Polar residues" evidence="9">
    <location>
        <begin position="501"/>
        <end position="518"/>
    </location>
</feature>
<evidence type="ECO:0000256" key="3">
    <source>
        <dbReference type="ARBA" id="ARBA00022692"/>
    </source>
</evidence>
<comment type="similarity">
    <text evidence="2">Belongs to the lipid-translocating exporter (LTE) (TC 9.A.26.1) family.</text>
</comment>
<evidence type="ECO:0000313" key="12">
    <source>
        <dbReference type="Proteomes" id="UP000230249"/>
    </source>
</evidence>
<comment type="subcellular location">
    <subcellularLocation>
        <location evidence="1">Cell membrane</location>
        <topology evidence="1">Multi-pass membrane protein</topology>
    </subcellularLocation>
</comment>
<dbReference type="PANTHER" id="PTHR31465">
    <property type="entry name" value="PROTEIN RTA1-RELATED"/>
    <property type="match status" value="1"/>
</dbReference>
<evidence type="ECO:0000256" key="8">
    <source>
        <dbReference type="ARBA" id="ARBA00041117"/>
    </source>
</evidence>
<name>A0AAW0VLR5_CANAR</name>
<comment type="function">
    <text evidence="7">Catalyzes the ATP-dependent translocation of sphingoid long-chain bases (LCBs) from the cytoplasmic site toward the extracytoplasmic side of the membrane (flip-flop). Involved in the establishment of the functional lipid asymmetry of the plasma membrane. Regulates intracellular levels of LCBs, sphingolipid precursors that are growth inhibitory at increased levels.</text>
</comment>
<keyword evidence="5" id="KW-0445">Lipid transport</keyword>
<evidence type="ECO:0000256" key="7">
    <source>
        <dbReference type="ARBA" id="ARBA00037472"/>
    </source>
</evidence>
<feature type="compositionally biased region" description="Basic and acidic residues" evidence="9">
    <location>
        <begin position="407"/>
        <end position="424"/>
    </location>
</feature>
<keyword evidence="4 10" id="KW-1133">Transmembrane helix</keyword>
<reference evidence="11 12" key="1">
    <citation type="journal article" date="2017" name="Clin. Infect. Dis.">
        <title>Simultaneous emergence of multidrug-resistant Candida auris on 3 continents confirmed by whole-genome sequencing and epidemiological analyses.</title>
        <authorList>
            <person name="Lockhart S.R."/>
            <person name="Etienne K.A."/>
            <person name="Vallabhaneni S."/>
            <person name="Farooqi J."/>
            <person name="Chowdhary A."/>
            <person name="Govender N.P."/>
            <person name="Colombo A.L."/>
            <person name="Calvo B."/>
            <person name="Cuomo C.A."/>
            <person name="Desjardins C.A."/>
            <person name="Berkow E.L."/>
            <person name="Castanheira M."/>
            <person name="Magobo R.E."/>
            <person name="Jabeen K."/>
            <person name="Asghar R.J."/>
            <person name="Meis J.F."/>
            <person name="Jackson B."/>
            <person name="Chiller T."/>
            <person name="Litvintseva A.P."/>
        </authorList>
    </citation>
    <scope>NUCLEOTIDE SEQUENCE [LARGE SCALE GENOMIC DNA]</scope>
    <source>
        <strain evidence="11 12">B8441</strain>
    </source>
</reference>
<dbReference type="GO" id="GO:0006869">
    <property type="term" value="P:lipid transport"/>
    <property type="evidence" value="ECO:0007669"/>
    <property type="project" value="UniProtKB-KW"/>
</dbReference>
<evidence type="ECO:0000256" key="9">
    <source>
        <dbReference type="SAM" id="MobiDB-lite"/>
    </source>
</evidence>
<feature type="compositionally biased region" description="Polar residues" evidence="9">
    <location>
        <begin position="425"/>
        <end position="439"/>
    </location>
</feature>
<evidence type="ECO:0000256" key="6">
    <source>
        <dbReference type="ARBA" id="ARBA00023136"/>
    </source>
</evidence>
<evidence type="ECO:0000256" key="10">
    <source>
        <dbReference type="SAM" id="Phobius"/>
    </source>
</evidence>
<evidence type="ECO:0000256" key="4">
    <source>
        <dbReference type="ARBA" id="ARBA00022989"/>
    </source>
</evidence>
<proteinExistence type="inferred from homology"/>
<sequence>MATTIPTITSLTSIDPTHASALTVALTSATHAMGTATADGDLYAFSKSVAAASNSLAVISAQAVYATASGEAKSSASEVIMSAATELAKIDYLNNMYRADLNMGANVFFCVVFGVLMIFHVLVGSLYHYWYYLCMLGIGSGLDFGGYLARSVSANDETLVNPFLVQIIVLTIAPAFIMAGVYYMLGRQLVYIGPGYSWLKPRWFSYIYISCDVISLVIQAVGGGMAAVALDSNKDTDSGTHIMVAGIAFQVATMSTFFIIGGNFVMRAWFRASPDVKFSIRNFVTLALNLPRAKELYTHLEPNYNPAFAHVRSRKLFPYIFSAIFVATALIYVRCIYRLVELAEGWTGYVIRHEAFLFTLDALMVFLTCTVFVPFHPGFIWGRYHPTLSFGKKTKKELAAAGYDESGTEHDQDHDHEHDNEKLYTESNSAGSNYQNTPEESADGIENGPNIAESFGRADQGEVAPSENPNVADEFYRSNDTFASAEPYEQQSKRNPYGLPSESSPESLRQQQDFTVTR</sequence>
<comment type="caution">
    <text evidence="11">The sequence shown here is derived from an EMBL/GenBank/DDBJ whole genome shotgun (WGS) entry which is preliminary data.</text>
</comment>
<feature type="transmembrane region" description="Helical" evidence="10">
    <location>
        <begin position="355"/>
        <end position="375"/>
    </location>
</feature>
<dbReference type="GO" id="GO:0000324">
    <property type="term" value="C:fungal-type vacuole"/>
    <property type="evidence" value="ECO:0007669"/>
    <property type="project" value="TreeGrafter"/>
</dbReference>
<evidence type="ECO:0000313" key="11">
    <source>
        <dbReference type="EMBL" id="KAK8442901.1"/>
    </source>
</evidence>
<feature type="transmembrane region" description="Helical" evidence="10">
    <location>
        <begin position="205"/>
        <end position="230"/>
    </location>
</feature>